<keyword evidence="1" id="KW-0378">Hydrolase</keyword>
<dbReference type="AlphaFoldDB" id="A0A645CUY0"/>
<dbReference type="GO" id="GO:0005524">
    <property type="term" value="F:ATP binding"/>
    <property type="evidence" value="ECO:0007669"/>
    <property type="project" value="UniProtKB-KW"/>
</dbReference>
<dbReference type="PANTHER" id="PTHR43394:SF1">
    <property type="entry name" value="ATP-BINDING CASSETTE SUB-FAMILY B MEMBER 10, MITOCHONDRIAL"/>
    <property type="match status" value="1"/>
</dbReference>
<dbReference type="PANTHER" id="PTHR43394">
    <property type="entry name" value="ATP-DEPENDENT PERMEASE MDL1, MITOCHONDRIAL"/>
    <property type="match status" value="1"/>
</dbReference>
<gene>
    <name evidence="1" type="primary">irtA_4</name>
    <name evidence="1" type="ORF">SDC9_127777</name>
</gene>
<evidence type="ECO:0000313" key="1">
    <source>
        <dbReference type="EMBL" id="MPM80727.1"/>
    </source>
</evidence>
<protein>
    <submittedName>
        <fullName evidence="1">Iron import ATP-binding/permease protein IrtA</fullName>
        <ecNumber evidence="1">3.6.3.-</ecNumber>
    </submittedName>
</protein>
<proteinExistence type="predicted"/>
<dbReference type="InterPro" id="IPR039421">
    <property type="entry name" value="Type_1_exporter"/>
</dbReference>
<comment type="caution">
    <text evidence="1">The sequence shown here is derived from an EMBL/GenBank/DDBJ whole genome shotgun (WGS) entry which is preliminary data.</text>
</comment>
<dbReference type="GO" id="GO:0015421">
    <property type="term" value="F:ABC-type oligopeptide transporter activity"/>
    <property type="evidence" value="ECO:0007669"/>
    <property type="project" value="TreeGrafter"/>
</dbReference>
<keyword evidence="1" id="KW-0547">Nucleotide-binding</keyword>
<dbReference type="InterPro" id="IPR027417">
    <property type="entry name" value="P-loop_NTPase"/>
</dbReference>
<dbReference type="GO" id="GO:0016787">
    <property type="term" value="F:hydrolase activity"/>
    <property type="evidence" value="ECO:0007669"/>
    <property type="project" value="UniProtKB-KW"/>
</dbReference>
<accession>A0A645CUY0</accession>
<dbReference type="SUPFAM" id="SSF52540">
    <property type="entry name" value="P-loop containing nucleoside triphosphate hydrolases"/>
    <property type="match status" value="1"/>
</dbReference>
<organism evidence="1">
    <name type="scientific">bioreactor metagenome</name>
    <dbReference type="NCBI Taxonomy" id="1076179"/>
    <lineage>
        <taxon>unclassified sequences</taxon>
        <taxon>metagenomes</taxon>
        <taxon>ecological metagenomes</taxon>
    </lineage>
</organism>
<reference evidence="1" key="1">
    <citation type="submission" date="2019-08" db="EMBL/GenBank/DDBJ databases">
        <authorList>
            <person name="Kucharzyk K."/>
            <person name="Murdoch R.W."/>
            <person name="Higgins S."/>
            <person name="Loffler F."/>
        </authorList>
    </citation>
    <scope>NUCLEOTIDE SEQUENCE</scope>
</reference>
<name>A0A645CUY0_9ZZZZ</name>
<dbReference type="EMBL" id="VSSQ01030265">
    <property type="protein sequence ID" value="MPM80727.1"/>
    <property type="molecule type" value="Genomic_DNA"/>
</dbReference>
<dbReference type="Gene3D" id="3.40.50.300">
    <property type="entry name" value="P-loop containing nucleotide triphosphate hydrolases"/>
    <property type="match status" value="1"/>
</dbReference>
<dbReference type="EC" id="3.6.3.-" evidence="1"/>
<sequence length="90" mass="10378">MLDEPTAALDPIAEYEIYSKFNEIVGDKTAIYISHRLSSCRFCDDIAVFHEGKLIQRGSHDELVADEDGKYYELWHAQAQYYAEEAKCQL</sequence>
<keyword evidence="1" id="KW-0067">ATP-binding</keyword>